<name>A0A8J2T9N6_ZYGB2</name>
<accession>A0A8J2T9N6</accession>
<dbReference type="Pfam" id="PF06470">
    <property type="entry name" value="SMC_hinge"/>
    <property type="match status" value="1"/>
</dbReference>
<keyword evidence="7 11" id="KW-0175">Coiled coil</keyword>
<dbReference type="SUPFAM" id="SSF57997">
    <property type="entry name" value="Tropomyosin"/>
    <property type="match status" value="1"/>
</dbReference>
<dbReference type="SUPFAM" id="SSF52540">
    <property type="entry name" value="P-loop containing nucleoside triphosphate hydrolases"/>
    <property type="match status" value="1"/>
</dbReference>
<dbReference type="Gene3D" id="3.40.50.300">
    <property type="entry name" value="P-loop containing nucleotide triphosphate hydrolases"/>
    <property type="match status" value="2"/>
</dbReference>
<dbReference type="OrthoDB" id="5575062at2759"/>
<dbReference type="GO" id="GO:0016887">
    <property type="term" value="F:ATP hydrolysis activity"/>
    <property type="evidence" value="ECO:0007669"/>
    <property type="project" value="InterPro"/>
</dbReference>
<dbReference type="InterPro" id="IPR036277">
    <property type="entry name" value="SMC_hinge_sf"/>
</dbReference>
<dbReference type="InterPro" id="IPR027417">
    <property type="entry name" value="P-loop_NTPase"/>
</dbReference>
<dbReference type="PIRSF" id="PIRSF005719">
    <property type="entry name" value="SMC"/>
    <property type="match status" value="1"/>
</dbReference>
<evidence type="ECO:0000256" key="11">
    <source>
        <dbReference type="SAM" id="Coils"/>
    </source>
</evidence>
<dbReference type="GO" id="GO:0005524">
    <property type="term" value="F:ATP binding"/>
    <property type="evidence" value="ECO:0007669"/>
    <property type="project" value="InterPro"/>
</dbReference>
<gene>
    <name evidence="13" type="ORF">BN860_00496g</name>
</gene>
<evidence type="ECO:0000313" key="13">
    <source>
        <dbReference type="EMBL" id="CDF90910.1"/>
    </source>
</evidence>
<keyword evidence="8 10" id="KW-0539">Nucleus</keyword>
<dbReference type="InterPro" id="IPR024704">
    <property type="entry name" value="SMC"/>
</dbReference>
<keyword evidence="4" id="KW-0158">Chromosome</keyword>
<evidence type="ECO:0000256" key="2">
    <source>
        <dbReference type="ARBA" id="ARBA00004286"/>
    </source>
</evidence>
<comment type="subcellular location">
    <subcellularLocation>
        <location evidence="2">Chromosome</location>
    </subcellularLocation>
    <subcellularLocation>
        <location evidence="1 10">Nucleus</location>
    </subcellularLocation>
</comment>
<dbReference type="InterPro" id="IPR028468">
    <property type="entry name" value="Smc1_ABC"/>
</dbReference>
<evidence type="ECO:0000256" key="3">
    <source>
        <dbReference type="ARBA" id="ARBA00005597"/>
    </source>
</evidence>
<dbReference type="PANTHER" id="PTHR18937:SF12">
    <property type="entry name" value="STRUCTURAL MAINTENANCE OF CHROMOSOMES PROTEIN"/>
    <property type="match status" value="1"/>
</dbReference>
<evidence type="ECO:0000259" key="12">
    <source>
        <dbReference type="SMART" id="SM00968"/>
    </source>
</evidence>
<dbReference type="GO" id="GO:0007059">
    <property type="term" value="P:chromosome segregation"/>
    <property type="evidence" value="ECO:0007669"/>
    <property type="project" value="UniProtKB-ARBA"/>
</dbReference>
<evidence type="ECO:0000256" key="10">
    <source>
        <dbReference type="PIRNR" id="PIRNR005719"/>
    </source>
</evidence>
<evidence type="ECO:0000256" key="5">
    <source>
        <dbReference type="ARBA" id="ARBA00022618"/>
    </source>
</evidence>
<keyword evidence="14" id="KW-1185">Reference proteome</keyword>
<feature type="coiled-coil region" evidence="11">
    <location>
        <begin position="1012"/>
        <end position="1039"/>
    </location>
</feature>
<dbReference type="Pfam" id="PF02463">
    <property type="entry name" value="SMC_N"/>
    <property type="match status" value="1"/>
</dbReference>
<dbReference type="Proteomes" id="UP000019375">
    <property type="component" value="Unassembled WGS sequence"/>
</dbReference>
<evidence type="ECO:0000313" key="14">
    <source>
        <dbReference type="Proteomes" id="UP000019375"/>
    </source>
</evidence>
<evidence type="ECO:0000256" key="6">
    <source>
        <dbReference type="ARBA" id="ARBA00022776"/>
    </source>
</evidence>
<dbReference type="AlphaFoldDB" id="A0A8J2T9N6"/>
<feature type="coiled-coil region" evidence="11">
    <location>
        <begin position="754"/>
        <end position="930"/>
    </location>
</feature>
<feature type="coiled-coil region" evidence="11">
    <location>
        <begin position="237"/>
        <end position="264"/>
    </location>
</feature>
<dbReference type="Gene3D" id="1.20.1060.20">
    <property type="match status" value="1"/>
</dbReference>
<dbReference type="GO" id="GO:0003677">
    <property type="term" value="F:DNA binding"/>
    <property type="evidence" value="ECO:0007669"/>
    <property type="project" value="TreeGrafter"/>
</dbReference>
<dbReference type="Gene3D" id="3.30.70.1620">
    <property type="match status" value="1"/>
</dbReference>
<comment type="similarity">
    <text evidence="3">Belongs to the SMC family. SMC1 subfamily.</text>
</comment>
<reference evidence="14" key="1">
    <citation type="journal article" date="2013" name="Genome Announc.">
        <title>Genome sequence of the food spoilage yeast Zygosaccharomyces bailii CLIB 213(T).</title>
        <authorList>
            <person name="Galeote V."/>
            <person name="Bigey F."/>
            <person name="Devillers H."/>
            <person name="Neuveglise C."/>
            <person name="Dequin S."/>
        </authorList>
    </citation>
    <scope>NUCLEOTIDE SEQUENCE [LARGE SCALE GENOMIC DNA]</scope>
    <source>
        <strain evidence="14">CLIB 213 / ATCC 58445 / CBS 680 / CCRC 21525 / NBRC 1098 / NCYC 1416 / NRRL Y-2227</strain>
    </source>
</reference>
<dbReference type="InterPro" id="IPR003395">
    <property type="entry name" value="RecF/RecN/SMC_N"/>
</dbReference>
<evidence type="ECO:0000256" key="9">
    <source>
        <dbReference type="ARBA" id="ARBA00023306"/>
    </source>
</evidence>
<feature type="coiled-coil region" evidence="11">
    <location>
        <begin position="314"/>
        <end position="376"/>
    </location>
</feature>
<dbReference type="SMART" id="SM00968">
    <property type="entry name" value="SMC_hinge"/>
    <property type="match status" value="1"/>
</dbReference>
<evidence type="ECO:0000256" key="7">
    <source>
        <dbReference type="ARBA" id="ARBA00023054"/>
    </source>
</evidence>
<dbReference type="EMBL" id="HG316462">
    <property type="protein sequence ID" value="CDF90910.1"/>
    <property type="molecule type" value="Genomic_DNA"/>
</dbReference>
<keyword evidence="9" id="KW-0131">Cell cycle</keyword>
<proteinExistence type="inferred from homology"/>
<dbReference type="CDD" id="cd03275">
    <property type="entry name" value="ABC_SMC1_euk"/>
    <property type="match status" value="1"/>
</dbReference>
<evidence type="ECO:0000256" key="8">
    <source>
        <dbReference type="ARBA" id="ARBA00023242"/>
    </source>
</evidence>
<protein>
    <recommendedName>
        <fullName evidence="10">Structural maintenance of chromosomes protein</fullName>
    </recommendedName>
</protein>
<dbReference type="GO" id="GO:0008278">
    <property type="term" value="C:cohesin complex"/>
    <property type="evidence" value="ECO:0007669"/>
    <property type="project" value="InterPro"/>
</dbReference>
<keyword evidence="6" id="KW-0498">Mitosis</keyword>
<evidence type="ECO:0000256" key="4">
    <source>
        <dbReference type="ARBA" id="ARBA00022454"/>
    </source>
</evidence>
<feature type="domain" description="SMC hinge" evidence="12">
    <location>
        <begin position="522"/>
        <end position="636"/>
    </location>
</feature>
<dbReference type="PANTHER" id="PTHR18937">
    <property type="entry name" value="STRUCTURAL MAINTENANCE OF CHROMOSOMES SMC FAMILY MEMBER"/>
    <property type="match status" value="1"/>
</dbReference>
<organism evidence="13 14">
    <name type="scientific">Zygosaccharomyces bailii (strain CLIB 213 / ATCC 58445 / CBS 680 / BCRC 21525 / NBRC 1098 / NCYC 1416 / NRRL Y-2227)</name>
    <dbReference type="NCBI Taxonomy" id="1333698"/>
    <lineage>
        <taxon>Eukaryota</taxon>
        <taxon>Fungi</taxon>
        <taxon>Dikarya</taxon>
        <taxon>Ascomycota</taxon>
        <taxon>Saccharomycotina</taxon>
        <taxon>Saccharomycetes</taxon>
        <taxon>Saccharomycetales</taxon>
        <taxon>Saccharomycetaceae</taxon>
        <taxon>Zygosaccharomyces</taxon>
    </lineage>
</organism>
<dbReference type="InterPro" id="IPR010935">
    <property type="entry name" value="SMC_hinge"/>
</dbReference>
<dbReference type="SUPFAM" id="SSF75553">
    <property type="entry name" value="Smc hinge domain"/>
    <property type="match status" value="1"/>
</dbReference>
<keyword evidence="5" id="KW-0132">Cell division</keyword>
<evidence type="ECO:0000256" key="1">
    <source>
        <dbReference type="ARBA" id="ARBA00004123"/>
    </source>
</evidence>
<sequence length="1219" mass="139980">MGRLVGLELCNFKSYRGTVKVGFGDSNFVSIIGPNGSGKSNMMDAISFVLGVKSSHLRSNLLKDLIYRGVEGEDEDEEDTEKQGRSAYVKAFYLKGDSTVELLRSISKNGDTTYKINSKNVSYKHYAAFLEEENILIKAQNFLVFQGDVVQIASQSTTDLTRLFEEVSGSIQYKKEYDILKEKVDSLSQSAAESIKNRRRIHGELKSYKEGIDKNQEFYRQVEKRKEFQRHYALWQLYHLEQQREEYLRKLQELKGSIKTARAKETSQGQILQRSKASVAKESTAILKQRNKLEHRIKEKEKVNTELLPLRLSQRAAEKRITNVQKRIDSLQRDINRQSEYVERFENQLKVVTKTKTDFEAEIKNSAKNYDKYQLNDEDAKLYASLNEKYLNEGGFDLESKMNMVQNDKQEVLEQVQQMQKRIEMSKFRIADELEVTKEKLESQIAETSSWLNEKNSLHSEKVKELQNLHSVMESSSNKEYDLNYRLREALMKIEDLSANQRETARERKLRENVANLKRFFPGVKGLICDLCQPKKEKYALAVSTILGKNFDSVVVDNVVVAQECIAYLKKQRAGIASFIPLDTIDIEVPSLNLSEEGCALTINAIDYEPEFERALQYVCTDSIICENLDIAKDLKWNKGVKSKLVTLEGALIHKAGLMTGGVSRNSGNRWDKEEYQSLMSLKDKLLAQVDEASAQGRKASIMARELESSLSLLNAEISDLRTQMTLTNRALKENKVEMEYHQKLIAEEYGPKLQILKEKSQSYTTSLQKLESQKEELQNRIFQEFSDHVGFTVKDYESHTGEMMRQQTKQLQQLQREILNVENKLQFERDRLKTTERRCEKAQQDVAKYKIELSKLQEQETETERRIQEIDQDITAQSSELQETQKKLDAKQSDIDATEDVMHDVTANLQVLKRRKDELKEEVEKVDMEKVCVLKNCKLSNILIPIASETNLDSLPIDKIDEETLAIANKIQVDFQQLPAKYKESGAETIRDELEQAIKHAGQALDSLQPNSKATERYDEAQDRFEAINSETEKLKSEEKKVISQFLKIKKKRKALFERAFDYVSEHIDGVYRELTKNPGSTNELAGGSASLTLEDEDEPFNAGIRYHATPPFKRFKDIEYLSGGEKTVAALALLFTINSFQPSPFFVLDEVDAALDSTNVDRIAAYITRHGNHNLQFIVISLKNTMFEKSDALVGVYRHQQENSSKIVTLNLKNYAN</sequence>
<dbReference type="GO" id="GO:0007062">
    <property type="term" value="P:sister chromatid cohesion"/>
    <property type="evidence" value="ECO:0007669"/>
    <property type="project" value="InterPro"/>
</dbReference>
<dbReference type="GO" id="GO:0005634">
    <property type="term" value="C:nucleus"/>
    <property type="evidence" value="ECO:0007669"/>
    <property type="project" value="UniProtKB-SubCell"/>
</dbReference>
<feature type="coiled-coil region" evidence="11">
    <location>
        <begin position="676"/>
        <end position="724"/>
    </location>
</feature>
<dbReference type="GO" id="GO:0051301">
    <property type="term" value="P:cell division"/>
    <property type="evidence" value="ECO:0007669"/>
    <property type="project" value="UniProtKB-KW"/>
</dbReference>